<comment type="subcellular location">
    <subcellularLocation>
        <location evidence="1">Cytoplasm</location>
    </subcellularLocation>
</comment>
<dbReference type="PANTHER" id="PTHR33238:SF11">
    <property type="entry name" value="TRANSCRIPTIONAL REGULATOR MNTR"/>
    <property type="match status" value="1"/>
</dbReference>
<dbReference type="GO" id="GO:0046914">
    <property type="term" value="F:transition metal ion binding"/>
    <property type="evidence" value="ECO:0007669"/>
    <property type="project" value="InterPro"/>
</dbReference>
<dbReference type="AlphaFoldDB" id="A0A0D8IGU4"/>
<accession>A0A0D8IGU4</accession>
<dbReference type="InterPro" id="IPR001367">
    <property type="entry name" value="Fe_dep_repressor"/>
</dbReference>
<dbReference type="OrthoDB" id="9791355at2"/>
<dbReference type="InterPro" id="IPR022689">
    <property type="entry name" value="Iron_dep_repressor"/>
</dbReference>
<keyword evidence="10" id="KW-0464">Manganese</keyword>
<evidence type="ECO:0000256" key="7">
    <source>
        <dbReference type="ARBA" id="ARBA00023125"/>
    </source>
</evidence>
<dbReference type="SUPFAM" id="SSF46785">
    <property type="entry name" value="Winged helix' DNA-binding domain"/>
    <property type="match status" value="1"/>
</dbReference>
<evidence type="ECO:0000313" key="12">
    <source>
        <dbReference type="EMBL" id="AKL94387.1"/>
    </source>
</evidence>
<dbReference type="SUPFAM" id="SSF47979">
    <property type="entry name" value="Iron-dependent repressor protein, dimerization domain"/>
    <property type="match status" value="1"/>
</dbReference>
<evidence type="ECO:0000256" key="11">
    <source>
        <dbReference type="ARBA" id="ARBA00032593"/>
    </source>
</evidence>
<evidence type="ECO:0000256" key="1">
    <source>
        <dbReference type="ARBA" id="ARBA00004496"/>
    </source>
</evidence>
<keyword evidence="8" id="KW-0010">Activator</keyword>
<organism evidence="12 13">
    <name type="scientific">Clostridium aceticum</name>
    <dbReference type="NCBI Taxonomy" id="84022"/>
    <lineage>
        <taxon>Bacteria</taxon>
        <taxon>Bacillati</taxon>
        <taxon>Bacillota</taxon>
        <taxon>Clostridia</taxon>
        <taxon>Eubacteriales</taxon>
        <taxon>Clostridiaceae</taxon>
        <taxon>Clostridium</taxon>
    </lineage>
</organism>
<dbReference type="SMART" id="SM00529">
    <property type="entry name" value="HTH_DTXR"/>
    <property type="match status" value="1"/>
</dbReference>
<dbReference type="Gene3D" id="1.10.10.10">
    <property type="entry name" value="Winged helix-like DNA-binding domain superfamily/Winged helix DNA-binding domain"/>
    <property type="match status" value="1"/>
</dbReference>
<evidence type="ECO:0000256" key="4">
    <source>
        <dbReference type="ARBA" id="ARBA00022490"/>
    </source>
</evidence>
<protein>
    <recommendedName>
        <fullName evidence="11">Manganese transport regulator</fullName>
    </recommendedName>
</protein>
<sequence>MNNREKYRTVRGYELLKRDKEQLTHSMEDYMEMIYRNAMKDGYIRMNILAEQLNVQTSSATKMVQKLAKLGLLHYKKYGVIHLTDQGKEVGNFLLQRHNIILEFLKLLGVEDRILTNTEVIEHGVNIDVLKYIHLLNSFFNSDPLVKEKFEAFKENYDNN</sequence>
<evidence type="ECO:0000256" key="5">
    <source>
        <dbReference type="ARBA" id="ARBA00022491"/>
    </source>
</evidence>
<dbReference type="EMBL" id="CP009687">
    <property type="protein sequence ID" value="AKL94387.1"/>
    <property type="molecule type" value="Genomic_DNA"/>
</dbReference>
<evidence type="ECO:0000256" key="10">
    <source>
        <dbReference type="ARBA" id="ARBA00023211"/>
    </source>
</evidence>
<dbReference type="KEGG" id="cace:CACET_c08790"/>
<keyword evidence="6" id="KW-0805">Transcription regulation</keyword>
<dbReference type="InterPro" id="IPR022687">
    <property type="entry name" value="HTH_DTXR"/>
</dbReference>
<reference evidence="12 13" key="1">
    <citation type="submission" date="2014-10" db="EMBL/GenBank/DDBJ databases">
        <title>Genome sequence of Clostridium aceticum DSM 1496.</title>
        <authorList>
            <person name="Poehlein A."/>
            <person name="Schiel-Bengelsdorf B."/>
            <person name="Gottschalk G."/>
            <person name="Duerre P."/>
            <person name="Daniel R."/>
        </authorList>
    </citation>
    <scope>NUCLEOTIDE SEQUENCE [LARGE SCALE GENOMIC DNA]</scope>
    <source>
        <strain evidence="12 13">DSM 1496</strain>
    </source>
</reference>
<dbReference type="GO" id="GO:0003700">
    <property type="term" value="F:DNA-binding transcription factor activity"/>
    <property type="evidence" value="ECO:0007669"/>
    <property type="project" value="InterPro"/>
</dbReference>
<keyword evidence="13" id="KW-1185">Reference proteome</keyword>
<name>A0A0D8IGU4_9CLOT</name>
<dbReference type="Gene3D" id="1.10.60.10">
    <property type="entry name" value="Iron dependent repressor, metal binding and dimerisation domain"/>
    <property type="match status" value="1"/>
</dbReference>
<proteinExistence type="inferred from homology"/>
<evidence type="ECO:0000256" key="6">
    <source>
        <dbReference type="ARBA" id="ARBA00023015"/>
    </source>
</evidence>
<keyword evidence="5" id="KW-0678">Repressor</keyword>
<dbReference type="STRING" id="84022.CACET_c08790"/>
<dbReference type="RefSeq" id="WP_044823469.1">
    <property type="nucleotide sequence ID" value="NZ_CP009687.1"/>
</dbReference>
<dbReference type="Pfam" id="PF02742">
    <property type="entry name" value="Fe_dep_repr_C"/>
    <property type="match status" value="1"/>
</dbReference>
<evidence type="ECO:0000313" key="13">
    <source>
        <dbReference type="Proteomes" id="UP000035704"/>
    </source>
</evidence>
<dbReference type="GO" id="GO:0046983">
    <property type="term" value="F:protein dimerization activity"/>
    <property type="evidence" value="ECO:0007669"/>
    <property type="project" value="InterPro"/>
</dbReference>
<dbReference type="InterPro" id="IPR036388">
    <property type="entry name" value="WH-like_DNA-bd_sf"/>
</dbReference>
<evidence type="ECO:0000256" key="3">
    <source>
        <dbReference type="ARBA" id="ARBA00011738"/>
    </source>
</evidence>
<gene>
    <name evidence="12" type="ORF">CACET_c08790</name>
</gene>
<dbReference type="InterPro" id="IPR036390">
    <property type="entry name" value="WH_DNA-bd_sf"/>
</dbReference>
<dbReference type="InterPro" id="IPR050536">
    <property type="entry name" value="DtxR_MntR_Metal-Reg"/>
</dbReference>
<dbReference type="Proteomes" id="UP000035704">
    <property type="component" value="Chromosome"/>
</dbReference>
<comment type="similarity">
    <text evidence="2">Belongs to the DtxR/MntR family.</text>
</comment>
<dbReference type="InterPro" id="IPR036421">
    <property type="entry name" value="Fe_dep_repressor_sf"/>
</dbReference>
<keyword evidence="9" id="KW-0804">Transcription</keyword>
<evidence type="ECO:0000256" key="8">
    <source>
        <dbReference type="ARBA" id="ARBA00023159"/>
    </source>
</evidence>
<dbReference type="Pfam" id="PF01325">
    <property type="entry name" value="Fe_dep_repress"/>
    <property type="match status" value="1"/>
</dbReference>
<dbReference type="GO" id="GO:0005737">
    <property type="term" value="C:cytoplasm"/>
    <property type="evidence" value="ECO:0007669"/>
    <property type="project" value="UniProtKB-SubCell"/>
</dbReference>
<comment type="subunit">
    <text evidence="3">Homodimer.</text>
</comment>
<evidence type="ECO:0000256" key="9">
    <source>
        <dbReference type="ARBA" id="ARBA00023163"/>
    </source>
</evidence>
<dbReference type="PROSITE" id="PS50944">
    <property type="entry name" value="HTH_DTXR"/>
    <property type="match status" value="1"/>
</dbReference>
<evidence type="ECO:0000256" key="2">
    <source>
        <dbReference type="ARBA" id="ARBA00007871"/>
    </source>
</evidence>
<dbReference type="PANTHER" id="PTHR33238">
    <property type="entry name" value="IRON (METAL) DEPENDENT REPRESSOR, DTXR FAMILY"/>
    <property type="match status" value="1"/>
</dbReference>
<dbReference type="GO" id="GO:0003677">
    <property type="term" value="F:DNA binding"/>
    <property type="evidence" value="ECO:0007669"/>
    <property type="project" value="UniProtKB-KW"/>
</dbReference>
<keyword evidence="7" id="KW-0238">DNA-binding</keyword>
<keyword evidence="4" id="KW-0963">Cytoplasm</keyword>
<dbReference type="PATRIC" id="fig|84022.5.peg.2447"/>